<dbReference type="PANTHER" id="PTHR23145:SF6">
    <property type="entry name" value="HIGH MOBILITY GROUP NUCLEOSOME-BINDING DOMAIN-CONTAINING PROTEIN 5"/>
    <property type="match status" value="1"/>
</dbReference>
<keyword evidence="4" id="KW-0539">Nucleus</keyword>
<reference evidence="7" key="1">
    <citation type="journal article" date="2013" name="Nat. Biotechnol.">
        <title>Chinese hamster genome sequenced from sorted chromosomes.</title>
        <authorList>
            <person name="Brinkrolf K."/>
            <person name="Rupp O."/>
            <person name="Laux H."/>
            <person name="Kollin F."/>
            <person name="Ernst W."/>
            <person name="Linke B."/>
            <person name="Kofler R."/>
            <person name="Romand S."/>
            <person name="Hesse F."/>
            <person name="Budach W.E."/>
            <person name="Galosy S."/>
            <person name="Muller D."/>
            <person name="Noll T."/>
            <person name="Wienberg J."/>
            <person name="Jostock T."/>
            <person name="Leonard M."/>
            <person name="Grillari J."/>
            <person name="Tauch A."/>
            <person name="Goesmann A."/>
            <person name="Helk B."/>
            <person name="Mott J.E."/>
            <person name="Puhler A."/>
            <person name="Borth N."/>
        </authorList>
    </citation>
    <scope>NUCLEOTIDE SEQUENCE [LARGE SCALE GENOMIC DNA]</scope>
    <source>
        <strain evidence="7">17A/GY</strain>
    </source>
</reference>
<feature type="compositionally biased region" description="Basic and acidic residues" evidence="5">
    <location>
        <begin position="12"/>
        <end position="35"/>
    </location>
</feature>
<dbReference type="GO" id="GO:0005634">
    <property type="term" value="C:nucleus"/>
    <property type="evidence" value="ECO:0007669"/>
    <property type="project" value="UniProtKB-SubCell"/>
</dbReference>
<evidence type="ECO:0000256" key="4">
    <source>
        <dbReference type="ARBA" id="ARBA00023242"/>
    </source>
</evidence>
<evidence type="ECO:0000256" key="2">
    <source>
        <dbReference type="ARBA" id="ARBA00007696"/>
    </source>
</evidence>
<dbReference type="InterPro" id="IPR040164">
    <property type="entry name" value="HMGN5"/>
</dbReference>
<evidence type="ECO:0000256" key="5">
    <source>
        <dbReference type="SAM" id="MobiDB-lite"/>
    </source>
</evidence>
<accession>A0A061IN47</accession>
<evidence type="ECO:0000256" key="1">
    <source>
        <dbReference type="ARBA" id="ARBA00004123"/>
    </source>
</evidence>
<feature type="region of interest" description="Disordered" evidence="5">
    <location>
        <begin position="102"/>
        <end position="221"/>
    </location>
</feature>
<organism evidence="6 7">
    <name type="scientific">Cricetulus griseus</name>
    <name type="common">Chinese hamster</name>
    <name type="synonym">Cricetulus barabensis griseus</name>
    <dbReference type="NCBI Taxonomy" id="10029"/>
    <lineage>
        <taxon>Eukaryota</taxon>
        <taxon>Metazoa</taxon>
        <taxon>Chordata</taxon>
        <taxon>Craniata</taxon>
        <taxon>Vertebrata</taxon>
        <taxon>Euteleostomi</taxon>
        <taxon>Mammalia</taxon>
        <taxon>Eutheria</taxon>
        <taxon>Euarchontoglires</taxon>
        <taxon>Glires</taxon>
        <taxon>Rodentia</taxon>
        <taxon>Myomorpha</taxon>
        <taxon>Muroidea</taxon>
        <taxon>Cricetidae</taxon>
        <taxon>Cricetinae</taxon>
        <taxon>Cricetulus</taxon>
    </lineage>
</organism>
<dbReference type="InterPro" id="IPR000079">
    <property type="entry name" value="HMGN_fam"/>
</dbReference>
<dbReference type="EMBL" id="KE663574">
    <property type="protein sequence ID" value="ERE91271.1"/>
    <property type="molecule type" value="Genomic_DNA"/>
</dbReference>
<evidence type="ECO:0000313" key="7">
    <source>
        <dbReference type="Proteomes" id="UP000030759"/>
    </source>
</evidence>
<name>A0A061IN47_CRIGR</name>
<comment type="similarity">
    <text evidence="2">Belongs to the HMGN family.</text>
</comment>
<dbReference type="GO" id="GO:0006325">
    <property type="term" value="P:chromatin organization"/>
    <property type="evidence" value="ECO:0007669"/>
    <property type="project" value="InterPro"/>
</dbReference>
<dbReference type="AlphaFoldDB" id="A0A061IN47"/>
<feature type="compositionally biased region" description="Acidic residues" evidence="5">
    <location>
        <begin position="198"/>
        <end position="213"/>
    </location>
</feature>
<evidence type="ECO:0000256" key="3">
    <source>
        <dbReference type="ARBA" id="ARBA00023125"/>
    </source>
</evidence>
<dbReference type="PRINTS" id="PR00925">
    <property type="entry name" value="NONHISHMG17"/>
</dbReference>
<dbReference type="SMART" id="SM00527">
    <property type="entry name" value="HMG17"/>
    <property type="match status" value="1"/>
</dbReference>
<dbReference type="GO" id="GO:0000785">
    <property type="term" value="C:chromatin"/>
    <property type="evidence" value="ECO:0007669"/>
    <property type="project" value="InterPro"/>
</dbReference>
<feature type="region of interest" description="Disordered" evidence="5">
    <location>
        <begin position="1"/>
        <end position="88"/>
    </location>
</feature>
<dbReference type="GO" id="GO:0031492">
    <property type="term" value="F:nucleosomal DNA binding"/>
    <property type="evidence" value="ECO:0007669"/>
    <property type="project" value="InterPro"/>
</dbReference>
<dbReference type="Proteomes" id="UP000030759">
    <property type="component" value="Unassembled WGS sequence"/>
</dbReference>
<comment type="subcellular location">
    <subcellularLocation>
        <location evidence="1">Nucleus</location>
    </subcellularLocation>
</comment>
<feature type="compositionally biased region" description="Basic and acidic residues" evidence="5">
    <location>
        <begin position="103"/>
        <end position="112"/>
    </location>
</feature>
<gene>
    <name evidence="6" type="ORF">H671_1g1052</name>
</gene>
<dbReference type="Pfam" id="PF01101">
    <property type="entry name" value="HMG14_17"/>
    <property type="match status" value="1"/>
</dbReference>
<feature type="compositionally biased region" description="Basic and acidic residues" evidence="5">
    <location>
        <begin position="178"/>
        <end position="197"/>
    </location>
</feature>
<feature type="compositionally biased region" description="Basic and acidic residues" evidence="5">
    <location>
        <begin position="132"/>
        <end position="152"/>
    </location>
</feature>
<evidence type="ECO:0000313" key="6">
    <source>
        <dbReference type="EMBL" id="ERE91271.1"/>
    </source>
</evidence>
<protein>
    <submittedName>
        <fullName evidence="6">High mobility group nucleosome-binding domain-containing protein 5</fullName>
    </submittedName>
</protein>
<sequence length="221" mass="24322">MENSFTIGNKAQIHENHLLKVPGKDRGDNGQDLLRRAATTPQRKAAGDASQEPKRRSARLCAMPVPFTPEVKPTRTSTPKKLKTSNVIVEENKDVGAVTIPETKPEDVKEECNVENAENGEAKIIEAPIPKMETEEIKEQMNEDAEEVRGEENEAVAAEGKDDEVEENIEKDEDGKEDGDKGEDGNRDAIPGEKADSAESEDEKEDKDDEEKGGDEKEGVK</sequence>
<keyword evidence="3" id="KW-0238">DNA-binding</keyword>
<feature type="compositionally biased region" description="Acidic residues" evidence="5">
    <location>
        <begin position="161"/>
        <end position="177"/>
    </location>
</feature>
<proteinExistence type="inferred from homology"/>
<dbReference type="PANTHER" id="PTHR23145">
    <property type="entry name" value="NUCLEOSOMAL BINDING PROTEIN 1"/>
    <property type="match status" value="1"/>
</dbReference>